<organism evidence="1 2">
    <name type="scientific">Ralstonia phage RP12</name>
    <dbReference type="NCBI Taxonomy" id="1923889"/>
    <lineage>
        <taxon>Viruses</taxon>
        <taxon>Duplodnaviria</taxon>
        <taxon>Heunggongvirae</taxon>
        <taxon>Uroviricota</taxon>
        <taxon>Caudoviricetes</taxon>
        <taxon>Chimalliviridae</taxon>
        <taxon>Ripduovirus</taxon>
        <taxon>Ripduovirus RP12</taxon>
    </lineage>
</organism>
<reference evidence="1 2" key="1">
    <citation type="submission" date="2016-12" db="EMBL/GenBank/DDBJ databases">
        <title>Characterization of two jumbo phages RP12 and RP31 infecting the phytopathogen Ralstonia solanacearum.</title>
        <authorList>
            <person name="Kawasaki T."/>
            <person name="Yoshikawa G."/>
            <person name="Ogata H."/>
            <person name="Yamada T."/>
        </authorList>
    </citation>
    <scope>NUCLEOTIDE SEQUENCE [LARGE SCALE GENOMIC DNA]</scope>
    <source>
        <strain evidence="1 2">RP12</strain>
    </source>
</reference>
<dbReference type="GeneID" id="40074420"/>
<accession>A0A1L7N0K8</accession>
<dbReference type="KEGG" id="vg:40074420"/>
<keyword evidence="2" id="KW-1185">Reference proteome</keyword>
<dbReference type="Proteomes" id="UP000222831">
    <property type="component" value="Segment"/>
</dbReference>
<dbReference type="EMBL" id="AP017924">
    <property type="protein sequence ID" value="BAW18999.1"/>
    <property type="molecule type" value="Genomic_DNA"/>
</dbReference>
<name>A0A1L7N0K8_9CAUD</name>
<protein>
    <submittedName>
        <fullName evidence="1">Putative virion structural protein</fullName>
    </submittedName>
</protein>
<dbReference type="OrthoDB" id="2198at10239"/>
<evidence type="ECO:0000313" key="2">
    <source>
        <dbReference type="Proteomes" id="UP000222831"/>
    </source>
</evidence>
<dbReference type="RefSeq" id="YP_009598718.1">
    <property type="nucleotide sequence ID" value="NC_041911.1"/>
</dbReference>
<evidence type="ECO:0000313" key="1">
    <source>
        <dbReference type="EMBL" id="BAW18999.1"/>
    </source>
</evidence>
<proteinExistence type="predicted"/>
<sequence>MTTTLNLTAVAGTDGKVPIYNPEGKSATYALDELWDGTVGEKRFVPNVGDLAYDRLGKTTSPWWIVKALDVDLIPTLEPWGNISTSTISSSDVLTGPGRLTHNSTYRAYLDKSVTPYVLAVENRLSFKGTVSRYARIFRQVTGPTDLKAVSAFYDNQGNLIGHDITLELVGVDANTNRSEYCVPVCYTMEDLPDGEVVTLIAYTSEGHPASITQLTVQNTSFIRHRNSNERYVTGIQLLSPFMSETDPKLINLPVNVPLQGLYLKARVNYSDGSSKEYPVDGTRFALLGMESYLASMVNQKIPVVLRYTPLPDDVVYGATRGEQVFVTQKYDIKTIEAKGAYNVRLYCFPEWVGPVNGYSLRWFLYSSERNARYDVTQFVQFSVNSPAFQPKLYGVNQMLNVSVNLKDINPLYEDFRHAQTVQVVLWRDGTERETNWSIVFEQGQDPAYGVNGTNGVLEFINYNYYKLKVDAGCKTVDEWLAKLYLPMRPIFDPLKEVVAPLPTHFRIRTTSEVQEHSVSEFSQIFQMLNGLNVNGNVYIEWIRKTPENDLELGTSGMILYDDGGVPLS</sequence>